<protein>
    <submittedName>
        <fullName evidence="2">Uncharacterized protein</fullName>
    </submittedName>
</protein>
<dbReference type="Proteomes" id="UP001176210">
    <property type="component" value="Unassembled WGS sequence"/>
</dbReference>
<reference evidence="2" key="1">
    <citation type="submission" date="2022-09" db="EMBL/GenBank/DDBJ databases">
        <authorList>
            <person name="De Moura G.S."/>
            <person name="Carvalho E."/>
            <person name="Ramos Sanchez E.M."/>
            <person name="Sellera F.P."/>
            <person name="Marques M.F.S."/>
            <person name="Heinemann M.B."/>
            <person name="De Vliegher S."/>
            <person name="Souza F.N."/>
            <person name="Mota R.A."/>
        </authorList>
    </citation>
    <scope>NUCLEOTIDE SEQUENCE</scope>
    <source>
        <strain evidence="2">BR656</strain>
    </source>
</reference>
<accession>A0ABT7HYC2</accession>
<feature type="region of interest" description="Disordered" evidence="1">
    <location>
        <begin position="35"/>
        <end position="58"/>
    </location>
</feature>
<organism evidence="2 3">
    <name type="scientific">Mammaliicoccus sciuri</name>
    <name type="common">Staphylococcus sciuri</name>
    <dbReference type="NCBI Taxonomy" id="1296"/>
    <lineage>
        <taxon>Bacteria</taxon>
        <taxon>Bacillati</taxon>
        <taxon>Bacillota</taxon>
        <taxon>Bacilli</taxon>
        <taxon>Bacillales</taxon>
        <taxon>Staphylococcaceae</taxon>
        <taxon>Mammaliicoccus</taxon>
    </lineage>
</organism>
<dbReference type="RefSeq" id="WP_239705699.1">
    <property type="nucleotide sequence ID" value="NZ_CP120185.1"/>
</dbReference>
<reference evidence="2" key="2">
    <citation type="journal article" date="2023" name="Vet. Microbiol.">
        <title>Emergence of livestock-associated Mammaliicoccus sciuri ST71 co-harbouring mecA and mecC genes in Brazil.</title>
        <authorList>
            <person name="de Moura G.S."/>
            <person name="de Carvalho E."/>
            <person name="Ramos Sanchez E.M."/>
            <person name="Sellera F.P."/>
            <person name="Marques M.F.S."/>
            <person name="Heinemann M.B."/>
            <person name="De Vliegher S."/>
            <person name="Souza F.N."/>
            <person name="Mota R.A."/>
        </authorList>
    </citation>
    <scope>NUCLEOTIDE SEQUENCE</scope>
    <source>
        <strain evidence="2">BR656</strain>
    </source>
</reference>
<evidence type="ECO:0000313" key="2">
    <source>
        <dbReference type="EMBL" id="MDL0117152.1"/>
    </source>
</evidence>
<sequence>MSTIYLKDLQKDNKKNKSRNIEFIRKNYDPDFYLGKRDFDKPRKNPKKQKAVLRYGRK</sequence>
<name>A0ABT7HYC2_MAMSC</name>
<evidence type="ECO:0000313" key="3">
    <source>
        <dbReference type="Proteomes" id="UP001176210"/>
    </source>
</evidence>
<dbReference type="EMBL" id="JAPNQM010000004">
    <property type="protein sequence ID" value="MDL0117152.1"/>
    <property type="molecule type" value="Genomic_DNA"/>
</dbReference>
<feature type="compositionally biased region" description="Basic residues" evidence="1">
    <location>
        <begin position="44"/>
        <end position="58"/>
    </location>
</feature>
<gene>
    <name evidence="2" type="ORF">OWO77_09275</name>
</gene>
<proteinExistence type="predicted"/>
<keyword evidence="3" id="KW-1185">Reference proteome</keyword>
<comment type="caution">
    <text evidence="2">The sequence shown here is derived from an EMBL/GenBank/DDBJ whole genome shotgun (WGS) entry which is preliminary data.</text>
</comment>
<evidence type="ECO:0000256" key="1">
    <source>
        <dbReference type="SAM" id="MobiDB-lite"/>
    </source>
</evidence>